<dbReference type="PANTHER" id="PTHR10826">
    <property type="entry name" value="COMPLEMENT COMPONENT 1"/>
    <property type="match status" value="1"/>
</dbReference>
<accession>A0AA88E260</accession>
<gene>
    <name evidence="1" type="ORF">TIFTF001_034107</name>
</gene>
<name>A0AA88E260_FICCA</name>
<dbReference type="FunFam" id="3.10.280.10:FF:000002">
    <property type="entry name" value="Mitochondrial glycoprotein family protein"/>
    <property type="match status" value="1"/>
</dbReference>
<dbReference type="Proteomes" id="UP001187192">
    <property type="component" value="Unassembled WGS sequence"/>
</dbReference>
<evidence type="ECO:0008006" key="3">
    <source>
        <dbReference type="Google" id="ProtNLM"/>
    </source>
</evidence>
<dbReference type="InterPro" id="IPR036561">
    <property type="entry name" value="MAM33_sf"/>
</dbReference>
<reference evidence="1" key="1">
    <citation type="submission" date="2023-07" db="EMBL/GenBank/DDBJ databases">
        <title>draft genome sequence of fig (Ficus carica).</title>
        <authorList>
            <person name="Takahashi T."/>
            <person name="Nishimura K."/>
        </authorList>
    </citation>
    <scope>NUCLEOTIDE SEQUENCE</scope>
</reference>
<proteinExistence type="predicted"/>
<dbReference type="GO" id="GO:0005759">
    <property type="term" value="C:mitochondrial matrix"/>
    <property type="evidence" value="ECO:0007669"/>
    <property type="project" value="InterPro"/>
</dbReference>
<dbReference type="SUPFAM" id="SSF54529">
    <property type="entry name" value="Mitochondrial glycoprotein MAM33-like"/>
    <property type="match status" value="1"/>
</dbReference>
<dbReference type="Gramene" id="FCD_00038163-RA">
    <property type="protein sequence ID" value="FCD_00038163-RA:cds"/>
    <property type="gene ID" value="FCD_00038163"/>
</dbReference>
<dbReference type="AlphaFoldDB" id="A0AA88E260"/>
<keyword evidence="2" id="KW-1185">Reference proteome</keyword>
<sequence length="269" mass="29980">MALYSILRKASSSVLPLAVRAARASINYHATISSAAAAATATATATSTALQKSNLRRKLTRGSFIPFLSFSSESQSKHSADEKLLRVIESEIDCAEETESTEAVEDIPKQFPFEIEDNPGERTILLTRKFEDEIIKVEVDLPHLSTGYEDDDNAEEEEEERADDLSIPLVVSISKGNGVELEFGVTALTDEITIDSLSIKQPEAYEGRLAYEGPEFSDLDENLQKAFHNYLEVRGIGLRTANFLHQYMAAKDSNEYINWLKNLKNFVEH</sequence>
<organism evidence="1 2">
    <name type="scientific">Ficus carica</name>
    <name type="common">Common fig</name>
    <dbReference type="NCBI Taxonomy" id="3494"/>
    <lineage>
        <taxon>Eukaryota</taxon>
        <taxon>Viridiplantae</taxon>
        <taxon>Streptophyta</taxon>
        <taxon>Embryophyta</taxon>
        <taxon>Tracheophyta</taxon>
        <taxon>Spermatophyta</taxon>
        <taxon>Magnoliopsida</taxon>
        <taxon>eudicotyledons</taxon>
        <taxon>Gunneridae</taxon>
        <taxon>Pentapetalae</taxon>
        <taxon>rosids</taxon>
        <taxon>fabids</taxon>
        <taxon>Rosales</taxon>
        <taxon>Moraceae</taxon>
        <taxon>Ficeae</taxon>
        <taxon>Ficus</taxon>
    </lineage>
</organism>
<evidence type="ECO:0000313" key="2">
    <source>
        <dbReference type="Proteomes" id="UP001187192"/>
    </source>
</evidence>
<dbReference type="InterPro" id="IPR003428">
    <property type="entry name" value="MAM33"/>
</dbReference>
<evidence type="ECO:0000313" key="1">
    <source>
        <dbReference type="EMBL" id="GMN65035.1"/>
    </source>
</evidence>
<dbReference type="Gene3D" id="3.10.280.10">
    <property type="entry name" value="Mitochondrial glycoprotein"/>
    <property type="match status" value="1"/>
</dbReference>
<dbReference type="Pfam" id="PF02330">
    <property type="entry name" value="MAM33"/>
    <property type="match status" value="1"/>
</dbReference>
<dbReference type="EMBL" id="BTGU01000208">
    <property type="protein sequence ID" value="GMN65035.1"/>
    <property type="molecule type" value="Genomic_DNA"/>
</dbReference>
<protein>
    <recommendedName>
        <fullName evidence="3">Mitochondrial glycoprotein</fullName>
    </recommendedName>
</protein>
<dbReference type="PANTHER" id="PTHR10826:SF27">
    <property type="entry name" value="OS06G0326500 PROTEIN"/>
    <property type="match status" value="1"/>
</dbReference>
<comment type="caution">
    <text evidence="1">The sequence shown here is derived from an EMBL/GenBank/DDBJ whole genome shotgun (WGS) entry which is preliminary data.</text>
</comment>